<feature type="domain" description="Acyl-CoA thioesterase-like N-terminal HotDog" evidence="1">
    <location>
        <begin position="32"/>
        <end position="114"/>
    </location>
</feature>
<dbReference type="SUPFAM" id="SSF54637">
    <property type="entry name" value="Thioesterase/thiol ester dehydrase-isomerase"/>
    <property type="match status" value="1"/>
</dbReference>
<evidence type="ECO:0000259" key="1">
    <source>
        <dbReference type="Pfam" id="PF13622"/>
    </source>
</evidence>
<dbReference type="RefSeq" id="WP_230067410.1">
    <property type="nucleotide sequence ID" value="NZ_BAABLL010000004.1"/>
</dbReference>
<name>A0ABV8R1A0_9MICC</name>
<protein>
    <submittedName>
        <fullName evidence="3">Thioesterase family protein</fullName>
    </submittedName>
</protein>
<keyword evidence="4" id="KW-1185">Reference proteome</keyword>
<evidence type="ECO:0000313" key="4">
    <source>
        <dbReference type="Proteomes" id="UP001595773"/>
    </source>
</evidence>
<evidence type="ECO:0000313" key="3">
    <source>
        <dbReference type="EMBL" id="MFC4265802.1"/>
    </source>
</evidence>
<gene>
    <name evidence="3" type="ORF">ACFOW9_09340</name>
</gene>
<organism evidence="3 4">
    <name type="scientific">Arthrobacter cryoconiti</name>
    <dbReference type="NCBI Taxonomy" id="748907"/>
    <lineage>
        <taxon>Bacteria</taxon>
        <taxon>Bacillati</taxon>
        <taxon>Actinomycetota</taxon>
        <taxon>Actinomycetes</taxon>
        <taxon>Micrococcales</taxon>
        <taxon>Micrococcaceae</taxon>
        <taxon>Arthrobacter</taxon>
    </lineage>
</organism>
<evidence type="ECO:0000259" key="2">
    <source>
        <dbReference type="Pfam" id="PF20789"/>
    </source>
</evidence>
<dbReference type="Pfam" id="PF13622">
    <property type="entry name" value="4HBT_3"/>
    <property type="match status" value="1"/>
</dbReference>
<dbReference type="EMBL" id="JBHSCQ010000010">
    <property type="protein sequence ID" value="MFC4265802.1"/>
    <property type="molecule type" value="Genomic_DNA"/>
</dbReference>
<dbReference type="InterPro" id="IPR029069">
    <property type="entry name" value="HotDog_dom_sf"/>
</dbReference>
<dbReference type="InterPro" id="IPR042171">
    <property type="entry name" value="Acyl-CoA_hotdog"/>
</dbReference>
<feature type="domain" description="Acyl-CoA thioesterase-like C-terminal" evidence="2">
    <location>
        <begin position="141"/>
        <end position="265"/>
    </location>
</feature>
<dbReference type="InterPro" id="IPR049449">
    <property type="entry name" value="TesB_ACOT8-like_N"/>
</dbReference>
<comment type="caution">
    <text evidence="3">The sequence shown here is derived from an EMBL/GenBank/DDBJ whole genome shotgun (WGS) entry which is preliminary data.</text>
</comment>
<reference evidence="4" key="1">
    <citation type="journal article" date="2019" name="Int. J. Syst. Evol. Microbiol.">
        <title>The Global Catalogue of Microorganisms (GCM) 10K type strain sequencing project: providing services to taxonomists for standard genome sequencing and annotation.</title>
        <authorList>
            <consortium name="The Broad Institute Genomics Platform"/>
            <consortium name="The Broad Institute Genome Sequencing Center for Infectious Disease"/>
            <person name="Wu L."/>
            <person name="Ma J."/>
        </authorList>
    </citation>
    <scope>NUCLEOTIDE SEQUENCE [LARGE SCALE GENOMIC DNA]</scope>
    <source>
        <strain evidence="4">CGMCC 1.10698</strain>
    </source>
</reference>
<dbReference type="Pfam" id="PF20789">
    <property type="entry name" value="4HBT_3C"/>
    <property type="match status" value="1"/>
</dbReference>
<accession>A0ABV8R1A0</accession>
<dbReference type="Gene3D" id="2.40.160.210">
    <property type="entry name" value="Acyl-CoA thioesterase, double hotdog domain"/>
    <property type="match status" value="1"/>
</dbReference>
<proteinExistence type="predicted"/>
<sequence length="272" mass="29531">MQASTSSVPSDVSAYYRHLGGNRFESTIHAQGAWNAHEQHMAPVAGLLVRELEAFEPREGMRLTRFNFDILGLIPAGEFSINTTVLRPGRTIELLQAEMVAGGRTAVRLTAWRMKTLETAEVAGCEDDPMPPVEESVEWEGMNVWPGGFIASLEARTAPEHRAGRGLAWLRTNYPMVDGEPSSPLVRLLGLVDAANGVSSRVTPGQGSYMFPNVDLSIHVYREPVGEWLGLATRVTFAGDGIGLTASVLHDSQGPFGRAEQILTVRPIAPSK</sequence>
<dbReference type="InterPro" id="IPR049450">
    <property type="entry name" value="ACOT8-like_C"/>
</dbReference>
<dbReference type="Proteomes" id="UP001595773">
    <property type="component" value="Unassembled WGS sequence"/>
</dbReference>